<evidence type="ECO:0000313" key="2">
    <source>
        <dbReference type="EMBL" id="KAF6820656.1"/>
    </source>
</evidence>
<keyword evidence="3" id="KW-1185">Reference proteome</keyword>
<evidence type="ECO:0000256" key="1">
    <source>
        <dbReference type="SAM" id="MobiDB-lite"/>
    </source>
</evidence>
<dbReference type="Proteomes" id="UP000654918">
    <property type="component" value="Unassembled WGS sequence"/>
</dbReference>
<protein>
    <submittedName>
        <fullName evidence="2">Uncharacterized protein</fullName>
    </submittedName>
</protein>
<dbReference type="AlphaFoldDB" id="A0A8H6JXL6"/>
<organism evidence="2 3">
    <name type="scientific">Colletotrichum plurivorum</name>
    <dbReference type="NCBI Taxonomy" id="2175906"/>
    <lineage>
        <taxon>Eukaryota</taxon>
        <taxon>Fungi</taxon>
        <taxon>Dikarya</taxon>
        <taxon>Ascomycota</taxon>
        <taxon>Pezizomycotina</taxon>
        <taxon>Sordariomycetes</taxon>
        <taxon>Hypocreomycetidae</taxon>
        <taxon>Glomerellales</taxon>
        <taxon>Glomerellaceae</taxon>
        <taxon>Colletotrichum</taxon>
        <taxon>Colletotrichum orchidearum species complex</taxon>
    </lineage>
</organism>
<gene>
    <name evidence="2" type="ORF">CPLU01_12681</name>
</gene>
<dbReference type="EMBL" id="WIGO01000268">
    <property type="protein sequence ID" value="KAF6820656.1"/>
    <property type="molecule type" value="Genomic_DNA"/>
</dbReference>
<name>A0A8H6JXL6_9PEZI</name>
<evidence type="ECO:0000313" key="3">
    <source>
        <dbReference type="Proteomes" id="UP000654918"/>
    </source>
</evidence>
<comment type="caution">
    <text evidence="2">The sequence shown here is derived from an EMBL/GenBank/DDBJ whole genome shotgun (WGS) entry which is preliminary data.</text>
</comment>
<feature type="region of interest" description="Disordered" evidence="1">
    <location>
        <begin position="270"/>
        <end position="294"/>
    </location>
</feature>
<reference evidence="2" key="1">
    <citation type="journal article" date="2020" name="Phytopathology">
        <title>Genome Sequence Resources of Colletotrichum truncatum, C. plurivorum, C. musicola, and C. sojae: Four Species Pathogenic to Soybean (Glycine max).</title>
        <authorList>
            <person name="Rogerio F."/>
            <person name="Boufleur T.R."/>
            <person name="Ciampi-Guillardi M."/>
            <person name="Sukno S.A."/>
            <person name="Thon M.R."/>
            <person name="Massola Junior N.S."/>
            <person name="Baroncelli R."/>
        </authorList>
    </citation>
    <scope>NUCLEOTIDE SEQUENCE</scope>
    <source>
        <strain evidence="2">LFN00145</strain>
    </source>
</reference>
<sequence length="294" mass="32121">MNSIPLSLAILGDVPTLGSDSPNLDLDLDQFIDRLLALAEALANGDQLSGGVLNTHDFSLPVLVLTSFVDRLYSATHIDHQKLRLEYDLGLGVARFKMPELGLHSCMNGNMGDIIYNAACPVLDLAHPLKLKKIFNSAVTLPDTTVQKQPDSSCAIYDQVQAHIASPRVAVEVALSHPTTLACLADRLRQLLLQTDGEMLRANTVSCAVDWTPLDTPGGQLRLDTSYFFGEHHVNPAPTRGAEIRSPKPIYIPFATIINQLKEDISFEQRDRVNDQRNPVAKATVESQPPQPGT</sequence>
<proteinExistence type="predicted"/>
<accession>A0A8H6JXL6</accession>